<evidence type="ECO:0000313" key="9">
    <source>
        <dbReference type="EMBL" id="QUB86432.1"/>
    </source>
</evidence>
<dbReference type="STRING" id="1236517.ADJ77_02960"/>
<comment type="catalytic activity">
    <reaction evidence="6">
        <text>adenosine(37) in tRNA1(Val) + S-adenosyl-L-methionine = N(6)-methyladenosine(37) in tRNA1(Val) + S-adenosyl-L-homocysteine + H(+)</text>
        <dbReference type="Rhea" id="RHEA:43160"/>
        <dbReference type="Rhea" id="RHEA-COMP:10369"/>
        <dbReference type="Rhea" id="RHEA-COMP:10370"/>
        <dbReference type="ChEBI" id="CHEBI:15378"/>
        <dbReference type="ChEBI" id="CHEBI:57856"/>
        <dbReference type="ChEBI" id="CHEBI:59789"/>
        <dbReference type="ChEBI" id="CHEBI:74411"/>
        <dbReference type="ChEBI" id="CHEBI:74449"/>
        <dbReference type="EC" id="2.1.1.223"/>
    </reaction>
</comment>
<dbReference type="Pfam" id="PF05175">
    <property type="entry name" value="MTS"/>
    <property type="match status" value="1"/>
</dbReference>
<dbReference type="CDD" id="cd02440">
    <property type="entry name" value="AdoMet_MTases"/>
    <property type="match status" value="1"/>
</dbReference>
<keyword evidence="2 6" id="KW-0489">Methyltransferase</keyword>
<dbReference type="EMBL" id="CP072370">
    <property type="protein sequence ID" value="QUB86432.1"/>
    <property type="molecule type" value="Genomic_DNA"/>
</dbReference>
<dbReference type="GO" id="GO:0005737">
    <property type="term" value="C:cytoplasm"/>
    <property type="evidence" value="ECO:0007669"/>
    <property type="project" value="UniProtKB-SubCell"/>
</dbReference>
<sequence length="241" mass="27059">MGFTFKKFHVTDDHTAMKVGTDGVLLGAWAAGGLKILDIGTGTGLMALMMAQRFPSARIDGIEIDEGALEDSRFNTLQSPFKDRINIINTSLQDYHPCTDTQEKGIYDAIVCNPPYFINSLKNPLQQRTTARHIDTLSHQELVFHAARLLKEHGTLSVIIPSDNKELLEAEAVFNGLSTERIVNIKTRTSKPAKRCMIEFKKGLTVHSSVSEEVLTNSDNSRTEWYHNLTKEFYINKDSEE</sequence>
<organism evidence="8 10">
    <name type="scientific">Prevotella fusca JCM 17724</name>
    <dbReference type="NCBI Taxonomy" id="1236517"/>
    <lineage>
        <taxon>Bacteria</taxon>
        <taxon>Pseudomonadati</taxon>
        <taxon>Bacteroidota</taxon>
        <taxon>Bacteroidia</taxon>
        <taxon>Bacteroidales</taxon>
        <taxon>Prevotellaceae</taxon>
        <taxon>Prevotella</taxon>
    </lineage>
</organism>
<dbReference type="EMBL" id="CP012074">
    <property type="protein sequence ID" value="AKU68806.1"/>
    <property type="molecule type" value="Genomic_DNA"/>
</dbReference>
<dbReference type="Gene3D" id="3.40.50.150">
    <property type="entry name" value="Vaccinia Virus protein VP39"/>
    <property type="match status" value="1"/>
</dbReference>
<dbReference type="SUPFAM" id="SSF53335">
    <property type="entry name" value="S-adenosyl-L-methionine-dependent methyltransferases"/>
    <property type="match status" value="1"/>
</dbReference>
<reference evidence="8 10" key="1">
    <citation type="submission" date="2015-07" db="EMBL/GenBank/DDBJ databases">
        <authorList>
            <person name="Noorani M."/>
        </authorList>
    </citation>
    <scope>NUCLEOTIDE SEQUENCE [LARGE SCALE GENOMIC DNA]</scope>
    <source>
        <strain evidence="8 10">W1435</strain>
    </source>
</reference>
<gene>
    <name evidence="8" type="ORF">ADJ77_02960</name>
    <name evidence="9" type="ORF">J5A51_10090</name>
</gene>
<dbReference type="InterPro" id="IPR002052">
    <property type="entry name" value="DNA_methylase_N6_adenine_CS"/>
</dbReference>
<dbReference type="AlphaFoldDB" id="A0A0K1NJE4"/>
<dbReference type="PROSITE" id="PS00092">
    <property type="entry name" value="N6_MTASE"/>
    <property type="match status" value="1"/>
</dbReference>
<dbReference type="GO" id="GO:0003676">
    <property type="term" value="F:nucleic acid binding"/>
    <property type="evidence" value="ECO:0007669"/>
    <property type="project" value="InterPro"/>
</dbReference>
<evidence type="ECO:0000256" key="2">
    <source>
        <dbReference type="ARBA" id="ARBA00022603"/>
    </source>
</evidence>
<dbReference type="PANTHER" id="PTHR47739:SF1">
    <property type="entry name" value="TRNA1(VAL) (ADENINE(37)-N6)-METHYLTRANSFERASE"/>
    <property type="match status" value="1"/>
</dbReference>
<dbReference type="PRINTS" id="PR00507">
    <property type="entry name" value="N12N6MTFRASE"/>
</dbReference>
<keyword evidence="1 6" id="KW-0963">Cytoplasm</keyword>
<evidence type="ECO:0000313" key="8">
    <source>
        <dbReference type="EMBL" id="AKU68806.1"/>
    </source>
</evidence>
<dbReference type="InterPro" id="IPR007848">
    <property type="entry name" value="Small_mtfrase_dom"/>
</dbReference>
<comment type="similarity">
    <text evidence="6">Belongs to the methyltransferase superfamily. tRNA (adenine-N(6)-)-methyltransferase family.</text>
</comment>
<keyword evidence="3 6" id="KW-0808">Transferase</keyword>
<proteinExistence type="inferred from homology"/>
<dbReference type="GO" id="GO:0032259">
    <property type="term" value="P:methylation"/>
    <property type="evidence" value="ECO:0007669"/>
    <property type="project" value="UniProtKB-KW"/>
</dbReference>
<comment type="subcellular location">
    <subcellularLocation>
        <location evidence="6">Cytoplasm</location>
    </subcellularLocation>
</comment>
<evidence type="ECO:0000256" key="3">
    <source>
        <dbReference type="ARBA" id="ARBA00022679"/>
    </source>
</evidence>
<evidence type="ECO:0000259" key="7">
    <source>
        <dbReference type="Pfam" id="PF05175"/>
    </source>
</evidence>
<keyword evidence="4 6" id="KW-0949">S-adenosyl-L-methionine</keyword>
<evidence type="ECO:0000256" key="6">
    <source>
        <dbReference type="HAMAP-Rule" id="MF_01872"/>
    </source>
</evidence>
<dbReference type="Proteomes" id="UP000060345">
    <property type="component" value="Chromosome 1"/>
</dbReference>
<keyword evidence="11" id="KW-1185">Reference proteome</keyword>
<dbReference type="EC" id="2.1.1.223" evidence="6"/>
<dbReference type="eggNOG" id="COG4123">
    <property type="taxonomic scope" value="Bacteria"/>
</dbReference>
<protein>
    <recommendedName>
        <fullName evidence="6">tRNA1(Val) (adenine(37)-N6)-methyltransferase</fullName>
        <ecNumber evidence="6">2.1.1.223</ecNumber>
    </recommendedName>
    <alternativeName>
        <fullName evidence="6">tRNA m6A37 methyltransferase</fullName>
    </alternativeName>
</protein>
<feature type="domain" description="Methyltransferase small" evidence="7">
    <location>
        <begin position="35"/>
        <end position="163"/>
    </location>
</feature>
<dbReference type="Proteomes" id="UP000682005">
    <property type="component" value="Chromosome 1"/>
</dbReference>
<keyword evidence="5 6" id="KW-0819">tRNA processing</keyword>
<evidence type="ECO:0000313" key="10">
    <source>
        <dbReference type="Proteomes" id="UP000060345"/>
    </source>
</evidence>
<dbReference type="InterPro" id="IPR022882">
    <property type="entry name" value="tRNA_adenine-N6_MeTrfase"/>
</dbReference>
<dbReference type="InterPro" id="IPR029063">
    <property type="entry name" value="SAM-dependent_MTases_sf"/>
</dbReference>
<dbReference type="OrthoDB" id="5383291at2"/>
<name>A0A0K1NJE4_9BACT</name>
<reference evidence="9 11" key="2">
    <citation type="submission" date="2021-03" db="EMBL/GenBank/DDBJ databases">
        <title>Human Oral Microbial Genomes.</title>
        <authorList>
            <person name="Johnston C.D."/>
            <person name="Chen T."/>
            <person name="Dewhirst F.E."/>
        </authorList>
    </citation>
    <scope>NUCLEOTIDE SEQUENCE [LARGE SCALE GENOMIC DNA]</scope>
    <source>
        <strain evidence="9 11">W1435</strain>
    </source>
</reference>
<dbReference type="GO" id="GO:0016430">
    <property type="term" value="F:tRNA (adenine-N6)-methyltransferase activity"/>
    <property type="evidence" value="ECO:0007669"/>
    <property type="project" value="UniProtKB-UniRule"/>
</dbReference>
<evidence type="ECO:0000256" key="4">
    <source>
        <dbReference type="ARBA" id="ARBA00022691"/>
    </source>
</evidence>
<dbReference type="GO" id="GO:0008033">
    <property type="term" value="P:tRNA processing"/>
    <property type="evidence" value="ECO:0007669"/>
    <property type="project" value="UniProtKB-UniRule"/>
</dbReference>
<accession>A0A0K1NJE4</accession>
<dbReference type="RefSeq" id="WP_025078897.1">
    <property type="nucleotide sequence ID" value="NZ_BAKO01000030.1"/>
</dbReference>
<comment type="function">
    <text evidence="6">Specifically methylates the adenine in position 37 of tRNA(1)(Val) (anticodon cmo5UAC).</text>
</comment>
<dbReference type="KEGG" id="pfus:ADJ77_02960"/>
<evidence type="ECO:0000313" key="11">
    <source>
        <dbReference type="Proteomes" id="UP000682005"/>
    </source>
</evidence>
<evidence type="ECO:0000256" key="1">
    <source>
        <dbReference type="ARBA" id="ARBA00022490"/>
    </source>
</evidence>
<evidence type="ECO:0000256" key="5">
    <source>
        <dbReference type="ARBA" id="ARBA00022694"/>
    </source>
</evidence>
<dbReference type="InterPro" id="IPR050210">
    <property type="entry name" value="tRNA_Adenine-N(6)_MTase"/>
</dbReference>
<dbReference type="PANTHER" id="PTHR47739">
    <property type="entry name" value="TRNA1(VAL) (ADENINE(37)-N6)-METHYLTRANSFERASE"/>
    <property type="match status" value="1"/>
</dbReference>
<dbReference type="HAMAP" id="MF_01872">
    <property type="entry name" value="tRNA_methyltr_YfiC"/>
    <property type="match status" value="1"/>
</dbReference>